<evidence type="ECO:0000256" key="4">
    <source>
        <dbReference type="ARBA" id="ARBA00022496"/>
    </source>
</evidence>
<dbReference type="InterPro" id="IPR037066">
    <property type="entry name" value="Plug_dom_sf"/>
</dbReference>
<dbReference type="Pfam" id="PF00593">
    <property type="entry name" value="TonB_dep_Rec_b-barrel"/>
    <property type="match status" value="1"/>
</dbReference>
<evidence type="ECO:0000256" key="7">
    <source>
        <dbReference type="ARBA" id="ARBA00023004"/>
    </source>
</evidence>
<evidence type="ECO:0000256" key="2">
    <source>
        <dbReference type="ARBA" id="ARBA00022448"/>
    </source>
</evidence>
<dbReference type="InterPro" id="IPR036942">
    <property type="entry name" value="Beta-barrel_TonB_sf"/>
</dbReference>
<dbReference type="PANTHER" id="PTHR32552:SF68">
    <property type="entry name" value="FERRICHROME OUTER MEMBRANE TRANSPORTER_PHAGE RECEPTOR"/>
    <property type="match status" value="1"/>
</dbReference>
<dbReference type="Gene3D" id="2.170.130.10">
    <property type="entry name" value="TonB-dependent receptor, plug domain"/>
    <property type="match status" value="1"/>
</dbReference>
<dbReference type="Proteomes" id="UP001139125">
    <property type="component" value="Unassembled WGS sequence"/>
</dbReference>
<keyword evidence="18" id="KW-1185">Reference proteome</keyword>
<protein>
    <submittedName>
        <fullName evidence="17">TonB-dependent receptor</fullName>
    </submittedName>
</protein>
<dbReference type="Pfam" id="PF07715">
    <property type="entry name" value="Plug"/>
    <property type="match status" value="1"/>
</dbReference>
<evidence type="ECO:0000256" key="9">
    <source>
        <dbReference type="ARBA" id="ARBA00023077"/>
    </source>
</evidence>
<dbReference type="Pfam" id="PF13715">
    <property type="entry name" value="CarbopepD_reg_2"/>
    <property type="match status" value="1"/>
</dbReference>
<sequence length="835" mass="94710">MFNLFFKKSLITAFLLTIPLLFSQEVQAQTITGKVLDAQSKEPLQGAAVRQQGTSRGVVTQDDGSFEIRLSENGEEALLITYLGYKDEEVDVSDDKKDLEIYLYPETYIGDDVFVSATRADETSPITYTNIDAEEIERRNLGQDVPYLLQSAPSVTTTSDAGAGIGYTGIRIRGVDPARINVTINGIPVNDAESHGVFWVNLPDLSSSTENIQIQRGVGTSTNGAGAFGATVNLQTSSSQADPFGEVNTGFGSFNTQKYNVKLGSGLMENGWQFEGRLSKIDSDGFIDRASSDLDSYFLSASHHGDRSLLRADVFSGRERTYQAWNGVPEPILEGDQQELERYISNLVFNPGEQEHWRENLGNRQFNQFRYENQVDNYQQNYYQLHYSYQIQDNWNANVSAFYTKGFGYFEEYERGEDLSDYGIEPFDSGDPTESDLVRRRWLDNDFYGTIFSTQYTHSETWDVTFGGGYSYYDGAHFGEVIWARYAGDSEIEERYYDNDGIKNDYNLYSKLQYKLTENLNSYVDLQVRGVEYEFLGNGFVRSAGSNVRDSLVALQQTDNLLFFNPKFGFVYSLPEDQRVYASFAVGSKEPTRDEYVDSTPESRPNPEKLYNVELGYRGDFNRFFTGVNVYGMFYRDQLVPTGQINDVGEIVRENVPESYRAGIELQGGYSLTNNLSISANATFSQNKIVEYTQYTDLYDASFSYEGQQETVYEDTDIAFSPSVITNGIISYQNKGLTAEIISKYVSRQYLDNTQTQSRSIDPYFVNDVRLSYGFGDVPLLEDITATLQVNNIFNHKYVTNGYTFGWIYDGAPAHFNYYYPQAGTNFLFQVKWEF</sequence>
<gene>
    <name evidence="17" type="ORF">NM125_08000</name>
</gene>
<keyword evidence="7" id="KW-0408">Iron</keyword>
<accession>A0A9X2RDU2</accession>
<keyword evidence="9 13" id="KW-0798">TonB box</keyword>
<dbReference type="SUPFAM" id="SSF49464">
    <property type="entry name" value="Carboxypeptidase regulatory domain-like"/>
    <property type="match status" value="1"/>
</dbReference>
<keyword evidence="17" id="KW-0675">Receptor</keyword>
<evidence type="ECO:0000256" key="12">
    <source>
        <dbReference type="PROSITE-ProRule" id="PRU01360"/>
    </source>
</evidence>
<keyword evidence="11 12" id="KW-0998">Cell outer membrane</keyword>
<evidence type="ECO:0000256" key="8">
    <source>
        <dbReference type="ARBA" id="ARBA00023065"/>
    </source>
</evidence>
<keyword evidence="2 12" id="KW-0813">Transport</keyword>
<dbReference type="InterPro" id="IPR012910">
    <property type="entry name" value="Plug_dom"/>
</dbReference>
<feature type="domain" description="TonB-dependent receptor plug" evidence="16">
    <location>
        <begin position="123"/>
        <end position="230"/>
    </location>
</feature>
<reference evidence="17" key="1">
    <citation type="submission" date="2022-06" db="EMBL/GenBank/DDBJ databases">
        <title>Gracilimonas sp. CAU 1638 isolated from sea sediment.</title>
        <authorList>
            <person name="Kim W."/>
        </authorList>
    </citation>
    <scope>NUCLEOTIDE SEQUENCE</scope>
    <source>
        <strain evidence="17">CAU 1638</strain>
    </source>
</reference>
<evidence type="ECO:0000256" key="13">
    <source>
        <dbReference type="RuleBase" id="RU003357"/>
    </source>
</evidence>
<keyword evidence="6 14" id="KW-0732">Signal</keyword>
<keyword evidence="8" id="KW-0406">Ion transport</keyword>
<evidence type="ECO:0000256" key="3">
    <source>
        <dbReference type="ARBA" id="ARBA00022452"/>
    </source>
</evidence>
<evidence type="ECO:0000256" key="10">
    <source>
        <dbReference type="ARBA" id="ARBA00023136"/>
    </source>
</evidence>
<dbReference type="GO" id="GO:0009279">
    <property type="term" value="C:cell outer membrane"/>
    <property type="evidence" value="ECO:0007669"/>
    <property type="project" value="UniProtKB-SubCell"/>
</dbReference>
<dbReference type="AlphaFoldDB" id="A0A9X2RDU2"/>
<evidence type="ECO:0000259" key="15">
    <source>
        <dbReference type="Pfam" id="PF00593"/>
    </source>
</evidence>
<dbReference type="SUPFAM" id="SSF56935">
    <property type="entry name" value="Porins"/>
    <property type="match status" value="1"/>
</dbReference>
<keyword evidence="3 12" id="KW-1134">Transmembrane beta strand</keyword>
<evidence type="ECO:0000256" key="6">
    <source>
        <dbReference type="ARBA" id="ARBA00022729"/>
    </source>
</evidence>
<dbReference type="PANTHER" id="PTHR32552">
    <property type="entry name" value="FERRICHROME IRON RECEPTOR-RELATED"/>
    <property type="match status" value="1"/>
</dbReference>
<proteinExistence type="inferred from homology"/>
<dbReference type="InterPro" id="IPR039426">
    <property type="entry name" value="TonB-dep_rcpt-like"/>
</dbReference>
<keyword evidence="4" id="KW-0410">Iron transport</keyword>
<dbReference type="InterPro" id="IPR008969">
    <property type="entry name" value="CarboxyPept-like_regulatory"/>
</dbReference>
<keyword evidence="10 12" id="KW-0472">Membrane</keyword>
<evidence type="ECO:0000256" key="11">
    <source>
        <dbReference type="ARBA" id="ARBA00023237"/>
    </source>
</evidence>
<name>A0A9X2RDU2_9BACT</name>
<dbReference type="RefSeq" id="WP_255134387.1">
    <property type="nucleotide sequence ID" value="NZ_JANDBC010000001.1"/>
</dbReference>
<dbReference type="GO" id="GO:0015344">
    <property type="term" value="F:siderophore uptake transmembrane transporter activity"/>
    <property type="evidence" value="ECO:0007669"/>
    <property type="project" value="TreeGrafter"/>
</dbReference>
<dbReference type="Gene3D" id="2.60.40.1120">
    <property type="entry name" value="Carboxypeptidase-like, regulatory domain"/>
    <property type="match status" value="1"/>
</dbReference>
<evidence type="ECO:0000313" key="17">
    <source>
        <dbReference type="EMBL" id="MCP9291521.1"/>
    </source>
</evidence>
<dbReference type="PROSITE" id="PS52016">
    <property type="entry name" value="TONB_DEPENDENT_REC_3"/>
    <property type="match status" value="1"/>
</dbReference>
<evidence type="ECO:0000259" key="16">
    <source>
        <dbReference type="Pfam" id="PF07715"/>
    </source>
</evidence>
<evidence type="ECO:0000256" key="5">
    <source>
        <dbReference type="ARBA" id="ARBA00022692"/>
    </source>
</evidence>
<evidence type="ECO:0000256" key="14">
    <source>
        <dbReference type="SAM" id="SignalP"/>
    </source>
</evidence>
<feature type="chain" id="PRO_5040836517" evidence="14">
    <location>
        <begin position="29"/>
        <end position="835"/>
    </location>
</feature>
<comment type="similarity">
    <text evidence="12 13">Belongs to the TonB-dependent receptor family.</text>
</comment>
<dbReference type="EMBL" id="JANDBC010000001">
    <property type="protein sequence ID" value="MCP9291521.1"/>
    <property type="molecule type" value="Genomic_DNA"/>
</dbReference>
<feature type="domain" description="TonB-dependent receptor-like beta-barrel" evidence="15">
    <location>
        <begin position="360"/>
        <end position="793"/>
    </location>
</feature>
<comment type="subcellular location">
    <subcellularLocation>
        <location evidence="1 12">Cell outer membrane</location>
        <topology evidence="1 12">Multi-pass membrane protein</topology>
    </subcellularLocation>
</comment>
<comment type="caution">
    <text evidence="17">The sequence shown here is derived from an EMBL/GenBank/DDBJ whole genome shotgun (WGS) entry which is preliminary data.</text>
</comment>
<feature type="signal peptide" evidence="14">
    <location>
        <begin position="1"/>
        <end position="28"/>
    </location>
</feature>
<evidence type="ECO:0000313" key="18">
    <source>
        <dbReference type="Proteomes" id="UP001139125"/>
    </source>
</evidence>
<dbReference type="InterPro" id="IPR000531">
    <property type="entry name" value="Beta-barrel_TonB"/>
</dbReference>
<organism evidence="17 18">
    <name type="scientific">Gracilimonas sediminicola</name>
    <dbReference type="NCBI Taxonomy" id="2952158"/>
    <lineage>
        <taxon>Bacteria</taxon>
        <taxon>Pseudomonadati</taxon>
        <taxon>Balneolota</taxon>
        <taxon>Balneolia</taxon>
        <taxon>Balneolales</taxon>
        <taxon>Balneolaceae</taxon>
        <taxon>Gracilimonas</taxon>
    </lineage>
</organism>
<dbReference type="Gene3D" id="2.40.170.20">
    <property type="entry name" value="TonB-dependent receptor, beta-barrel domain"/>
    <property type="match status" value="1"/>
</dbReference>
<evidence type="ECO:0000256" key="1">
    <source>
        <dbReference type="ARBA" id="ARBA00004571"/>
    </source>
</evidence>
<keyword evidence="5 12" id="KW-0812">Transmembrane</keyword>